<feature type="transmembrane region" description="Helical" evidence="6">
    <location>
        <begin position="165"/>
        <end position="183"/>
    </location>
</feature>
<name>A0A8H3EAQ2_9LECA</name>
<dbReference type="CDD" id="cd03390">
    <property type="entry name" value="PAP2_containing_1_like"/>
    <property type="match status" value="1"/>
</dbReference>
<evidence type="ECO:0000256" key="4">
    <source>
        <dbReference type="ARBA" id="ARBA00022989"/>
    </source>
</evidence>
<comment type="similarity">
    <text evidence="2">Belongs to the PA-phosphatase related phosphoesterase family.</text>
</comment>
<keyword evidence="9" id="KW-1185">Reference proteome</keyword>
<evidence type="ECO:0000313" key="9">
    <source>
        <dbReference type="Proteomes" id="UP000664169"/>
    </source>
</evidence>
<organism evidence="8 9">
    <name type="scientific">Gomphillus americanus</name>
    <dbReference type="NCBI Taxonomy" id="1940652"/>
    <lineage>
        <taxon>Eukaryota</taxon>
        <taxon>Fungi</taxon>
        <taxon>Dikarya</taxon>
        <taxon>Ascomycota</taxon>
        <taxon>Pezizomycotina</taxon>
        <taxon>Lecanoromycetes</taxon>
        <taxon>OSLEUM clade</taxon>
        <taxon>Ostropomycetidae</taxon>
        <taxon>Ostropales</taxon>
        <taxon>Graphidaceae</taxon>
        <taxon>Gomphilloideae</taxon>
        <taxon>Gomphillus</taxon>
    </lineage>
</organism>
<comment type="subcellular location">
    <subcellularLocation>
        <location evidence="1">Membrane</location>
        <topology evidence="1">Multi-pass membrane protein</topology>
    </subcellularLocation>
</comment>
<dbReference type="GO" id="GO:0016020">
    <property type="term" value="C:membrane"/>
    <property type="evidence" value="ECO:0007669"/>
    <property type="project" value="UniProtKB-SubCell"/>
</dbReference>
<dbReference type="PANTHER" id="PTHR10165:SF35">
    <property type="entry name" value="RE23632P"/>
    <property type="match status" value="1"/>
</dbReference>
<dbReference type="GO" id="GO:0046839">
    <property type="term" value="P:phospholipid dephosphorylation"/>
    <property type="evidence" value="ECO:0007669"/>
    <property type="project" value="TreeGrafter"/>
</dbReference>
<dbReference type="InterPro" id="IPR000326">
    <property type="entry name" value="PAP2/HPO"/>
</dbReference>
<dbReference type="OrthoDB" id="10030083at2759"/>
<evidence type="ECO:0000256" key="3">
    <source>
        <dbReference type="ARBA" id="ARBA00022692"/>
    </source>
</evidence>
<dbReference type="Pfam" id="PF01569">
    <property type="entry name" value="PAP2"/>
    <property type="match status" value="1"/>
</dbReference>
<dbReference type="AlphaFoldDB" id="A0A8H3EAQ2"/>
<keyword evidence="3 6" id="KW-0812">Transmembrane</keyword>
<feature type="transmembrane region" description="Helical" evidence="6">
    <location>
        <begin position="64"/>
        <end position="85"/>
    </location>
</feature>
<dbReference type="FunFam" id="1.20.144.10:FF:000017">
    <property type="entry name" value="Diacylglycerol pyrophosphate phosphatase 1"/>
    <property type="match status" value="1"/>
</dbReference>
<evidence type="ECO:0000256" key="6">
    <source>
        <dbReference type="SAM" id="Phobius"/>
    </source>
</evidence>
<feature type="transmembrane region" description="Helical" evidence="6">
    <location>
        <begin position="226"/>
        <end position="244"/>
    </location>
</feature>
<feature type="transmembrane region" description="Helical" evidence="6">
    <location>
        <begin position="195"/>
        <end position="214"/>
    </location>
</feature>
<dbReference type="SUPFAM" id="SSF48317">
    <property type="entry name" value="Acid phosphatase/Vanadium-dependent haloperoxidase"/>
    <property type="match status" value="1"/>
</dbReference>
<dbReference type="Proteomes" id="UP000664169">
    <property type="component" value="Unassembled WGS sequence"/>
</dbReference>
<dbReference type="GO" id="GO:0006644">
    <property type="term" value="P:phospholipid metabolic process"/>
    <property type="evidence" value="ECO:0007669"/>
    <property type="project" value="InterPro"/>
</dbReference>
<sequence>MSQQHTVGSAILRFWQRSYAADYVGLTILTAGLLLIELFITPFHRLFSLSDLAISFPYAEVERVPLLLLFVYAFAIPLAVLVVYLLGSKAQSHKIHVTLLGLVISLVLTAFLTDVFKNAVGRPRPDLLARCQAEKGTESVKLVGVDVCTQPSHHKLHDGWRSFPSGHSSFSFSGLGYLALFFAGQMHVFRPRIDLARTLVALAPLVGAALIAISRCEDYRHDVYDVTVGSLLGFLVANFVYRAYYPALRAVHPDVPYPVRSESLETKRHAKVRDEEAVRVSRGGSREVRADERLLLRGRSSDRE</sequence>
<reference evidence="8" key="1">
    <citation type="submission" date="2021-03" db="EMBL/GenBank/DDBJ databases">
        <authorList>
            <person name="Tagirdzhanova G."/>
        </authorList>
    </citation>
    <scope>NUCLEOTIDE SEQUENCE</scope>
</reference>
<dbReference type="PANTHER" id="PTHR10165">
    <property type="entry name" value="LIPID PHOSPHATE PHOSPHATASE"/>
    <property type="match status" value="1"/>
</dbReference>
<protein>
    <recommendedName>
        <fullName evidence="7">Phosphatidic acid phosphatase type 2/haloperoxidase domain-containing protein</fullName>
    </recommendedName>
</protein>
<gene>
    <name evidence="8" type="ORF">GOMPHAMPRED_000060</name>
</gene>
<dbReference type="SMART" id="SM00014">
    <property type="entry name" value="acidPPc"/>
    <property type="match status" value="1"/>
</dbReference>
<dbReference type="GO" id="GO:0008195">
    <property type="term" value="F:phosphatidate phosphatase activity"/>
    <property type="evidence" value="ECO:0007669"/>
    <property type="project" value="TreeGrafter"/>
</dbReference>
<evidence type="ECO:0000313" key="8">
    <source>
        <dbReference type="EMBL" id="CAF9903004.1"/>
    </source>
</evidence>
<dbReference type="InterPro" id="IPR043216">
    <property type="entry name" value="PAP-like"/>
</dbReference>
<keyword evidence="4 6" id="KW-1133">Transmembrane helix</keyword>
<feature type="transmembrane region" description="Helical" evidence="6">
    <location>
        <begin position="97"/>
        <end position="116"/>
    </location>
</feature>
<evidence type="ECO:0000256" key="5">
    <source>
        <dbReference type="ARBA" id="ARBA00023136"/>
    </source>
</evidence>
<dbReference type="EMBL" id="CAJPDQ010000001">
    <property type="protein sequence ID" value="CAF9903004.1"/>
    <property type="molecule type" value="Genomic_DNA"/>
</dbReference>
<feature type="domain" description="Phosphatidic acid phosphatase type 2/haloperoxidase" evidence="7">
    <location>
        <begin position="100"/>
        <end position="241"/>
    </location>
</feature>
<evidence type="ECO:0000259" key="7">
    <source>
        <dbReference type="SMART" id="SM00014"/>
    </source>
</evidence>
<feature type="transmembrane region" description="Helical" evidence="6">
    <location>
        <begin position="21"/>
        <end position="44"/>
    </location>
</feature>
<keyword evidence="5 6" id="KW-0472">Membrane</keyword>
<evidence type="ECO:0000256" key="1">
    <source>
        <dbReference type="ARBA" id="ARBA00004141"/>
    </source>
</evidence>
<proteinExistence type="inferred from homology"/>
<evidence type="ECO:0000256" key="2">
    <source>
        <dbReference type="ARBA" id="ARBA00008816"/>
    </source>
</evidence>
<dbReference type="Gene3D" id="1.20.144.10">
    <property type="entry name" value="Phosphatidic acid phosphatase type 2/haloperoxidase"/>
    <property type="match status" value="1"/>
</dbReference>
<dbReference type="InterPro" id="IPR036938">
    <property type="entry name" value="PAP2/HPO_sf"/>
</dbReference>
<accession>A0A8H3EAQ2</accession>
<comment type="caution">
    <text evidence="8">The sequence shown here is derived from an EMBL/GenBank/DDBJ whole genome shotgun (WGS) entry which is preliminary data.</text>
</comment>